<proteinExistence type="predicted"/>
<reference evidence="2" key="1">
    <citation type="journal article" date="2021" name="Proc. Natl. Acad. Sci. U.S.A.">
        <title>Three genomes in the algal genus Volvox reveal the fate of a haploid sex-determining region after a transition to homothallism.</title>
        <authorList>
            <person name="Yamamoto K."/>
            <person name="Hamaji T."/>
            <person name="Kawai-Toyooka H."/>
            <person name="Matsuzaki R."/>
            <person name="Takahashi F."/>
            <person name="Nishimura Y."/>
            <person name="Kawachi M."/>
            <person name="Noguchi H."/>
            <person name="Minakuchi Y."/>
            <person name="Umen J.G."/>
            <person name="Toyoda A."/>
            <person name="Nozaki H."/>
        </authorList>
    </citation>
    <scope>NUCLEOTIDE SEQUENCE</scope>
    <source>
        <strain evidence="2">NIES-3780</strain>
    </source>
</reference>
<gene>
    <name evidence="2" type="ORF">Vafri_6983</name>
</gene>
<feature type="region of interest" description="Disordered" evidence="1">
    <location>
        <begin position="107"/>
        <end position="139"/>
    </location>
</feature>
<protein>
    <submittedName>
        <fullName evidence="2">Uncharacterized protein</fullName>
    </submittedName>
</protein>
<sequence length="169" mass="19105">MDDTTTLNWHTHGCMQNVQIYFRHVKVNVLTTNQPPHCPLVRPHLLSTPAKDEVRTRPLVDVPGRQKAQHAVARLDCQEVAQVADLELVARLLDSCRTILYESTGHPTADECAGSHSPHSSTTKRRERTYSVQRRPALPAPSHRCAVQCTIVLPAARWRPEQHPQRHTP</sequence>
<accession>A0A8J4EXE9</accession>
<keyword evidence="3" id="KW-1185">Reference proteome</keyword>
<dbReference type="AlphaFoldDB" id="A0A8J4EXE9"/>
<dbReference type="EMBL" id="BNCO01000010">
    <property type="protein sequence ID" value="GIL51024.1"/>
    <property type="molecule type" value="Genomic_DNA"/>
</dbReference>
<comment type="caution">
    <text evidence="2">The sequence shown here is derived from an EMBL/GenBank/DDBJ whole genome shotgun (WGS) entry which is preliminary data.</text>
</comment>
<evidence type="ECO:0000256" key="1">
    <source>
        <dbReference type="SAM" id="MobiDB-lite"/>
    </source>
</evidence>
<evidence type="ECO:0000313" key="3">
    <source>
        <dbReference type="Proteomes" id="UP000747399"/>
    </source>
</evidence>
<evidence type="ECO:0000313" key="2">
    <source>
        <dbReference type="EMBL" id="GIL51024.1"/>
    </source>
</evidence>
<organism evidence="2 3">
    <name type="scientific">Volvox africanus</name>
    <dbReference type="NCBI Taxonomy" id="51714"/>
    <lineage>
        <taxon>Eukaryota</taxon>
        <taxon>Viridiplantae</taxon>
        <taxon>Chlorophyta</taxon>
        <taxon>core chlorophytes</taxon>
        <taxon>Chlorophyceae</taxon>
        <taxon>CS clade</taxon>
        <taxon>Chlamydomonadales</taxon>
        <taxon>Volvocaceae</taxon>
        <taxon>Volvox</taxon>
    </lineage>
</organism>
<dbReference type="Proteomes" id="UP000747399">
    <property type="component" value="Unassembled WGS sequence"/>
</dbReference>
<name>A0A8J4EXE9_9CHLO</name>